<evidence type="ECO:0008006" key="7">
    <source>
        <dbReference type="Google" id="ProtNLM"/>
    </source>
</evidence>
<evidence type="ECO:0000313" key="5">
    <source>
        <dbReference type="EnsemblMetazoa" id="CapteP221081"/>
    </source>
</evidence>
<dbReference type="Proteomes" id="UP000014760">
    <property type="component" value="Unassembled WGS sequence"/>
</dbReference>
<evidence type="ECO:0000313" key="4">
    <source>
        <dbReference type="EMBL" id="ELU03771.1"/>
    </source>
</evidence>
<dbReference type="Pfam" id="PF01112">
    <property type="entry name" value="Asparaginase_2"/>
    <property type="match status" value="1"/>
</dbReference>
<dbReference type="EMBL" id="AMQN01008353">
    <property type="status" value="NOT_ANNOTATED_CDS"/>
    <property type="molecule type" value="Genomic_DNA"/>
</dbReference>
<keyword evidence="6" id="KW-1185">Reference proteome</keyword>
<reference evidence="4 6" key="2">
    <citation type="journal article" date="2013" name="Nature">
        <title>Insights into bilaterian evolution from three spiralian genomes.</title>
        <authorList>
            <person name="Simakov O."/>
            <person name="Marletaz F."/>
            <person name="Cho S.J."/>
            <person name="Edsinger-Gonzales E."/>
            <person name="Havlak P."/>
            <person name="Hellsten U."/>
            <person name="Kuo D.H."/>
            <person name="Larsson T."/>
            <person name="Lv J."/>
            <person name="Arendt D."/>
            <person name="Savage R."/>
            <person name="Osoegawa K."/>
            <person name="de Jong P."/>
            <person name="Grimwood J."/>
            <person name="Chapman J.A."/>
            <person name="Shapiro H."/>
            <person name="Aerts A."/>
            <person name="Otillar R.P."/>
            <person name="Terry A.Y."/>
            <person name="Boore J.L."/>
            <person name="Grigoriev I.V."/>
            <person name="Lindberg D.R."/>
            <person name="Seaver E.C."/>
            <person name="Weisblat D.A."/>
            <person name="Putnam N.H."/>
            <person name="Rokhsar D.S."/>
        </authorList>
    </citation>
    <scope>NUCLEOTIDE SEQUENCE</scope>
    <source>
        <strain evidence="4 6">I ESC-2004</strain>
    </source>
</reference>
<reference evidence="6" key="1">
    <citation type="submission" date="2012-12" db="EMBL/GenBank/DDBJ databases">
        <authorList>
            <person name="Hellsten U."/>
            <person name="Grimwood J."/>
            <person name="Chapman J.A."/>
            <person name="Shapiro H."/>
            <person name="Aerts A."/>
            <person name="Otillar R.P."/>
            <person name="Terry A.Y."/>
            <person name="Boore J.L."/>
            <person name="Simakov O."/>
            <person name="Marletaz F."/>
            <person name="Cho S.-J."/>
            <person name="Edsinger-Gonzales E."/>
            <person name="Havlak P."/>
            <person name="Kuo D.-H."/>
            <person name="Larsson T."/>
            <person name="Lv J."/>
            <person name="Arendt D."/>
            <person name="Savage R."/>
            <person name="Osoegawa K."/>
            <person name="de Jong P."/>
            <person name="Lindberg D.R."/>
            <person name="Seaver E.C."/>
            <person name="Weisblat D.A."/>
            <person name="Putnam N.H."/>
            <person name="Grigoriev I.V."/>
            <person name="Rokhsar D.S."/>
        </authorList>
    </citation>
    <scope>NUCLEOTIDE SEQUENCE</scope>
    <source>
        <strain evidence="6">I ESC-2004</strain>
    </source>
</reference>
<evidence type="ECO:0000256" key="2">
    <source>
        <dbReference type="PIRSR" id="PIRSR600246-1"/>
    </source>
</evidence>
<dbReference type="Gene3D" id="3.60.20.30">
    <property type="entry name" value="(Glycosyl)asparaginase"/>
    <property type="match status" value="1"/>
</dbReference>
<dbReference type="GO" id="GO:0004298">
    <property type="term" value="F:threonine-type endopeptidase activity"/>
    <property type="evidence" value="ECO:0007669"/>
    <property type="project" value="InterPro"/>
</dbReference>
<sequence length="382" mass="40360">MGRVILLRDWGNRAGYHSPANSDLYKRVCRDACRAAMSALDDGRSALDAATAAIVFLEDSPFTNAGTGSNLTVTGSVECDASMMEGSSLQFGAVGAVSGVKNPILVAKDLLLLQLKGEMSLGRVPPSTLVGAGAHEWATRNAIPTVAKEDLITAVSEQSKKSYVKNKRKLEMFEQDFPESTPAKRARLLLSRPSHSPVTQTNGDQLLDTVGAVCIDSEGVVASAVSSGGIILKQPGRLGQAGIYGGGCWAENGSSGGVGVSTSGCGEHLTKTLLARECAQCLKDDADPSSAMNTAFKDKFLNSPFIRDIRQPLGGALAVKSSHNDDPMVEVLWAHTTDSMCLAFMATTDAQPKTLISRLPEGIRPGTAFCVQSKSYRFNDDS</sequence>
<comment type="similarity">
    <text evidence="1">Belongs to the Ntn-hydrolase family.</text>
</comment>
<proteinExistence type="inferred from homology"/>
<evidence type="ECO:0000256" key="3">
    <source>
        <dbReference type="PIRSR" id="PIRSR600246-3"/>
    </source>
</evidence>
<dbReference type="GO" id="GO:0051604">
    <property type="term" value="P:protein maturation"/>
    <property type="evidence" value="ECO:0007669"/>
    <property type="project" value="TreeGrafter"/>
</dbReference>
<dbReference type="FunCoup" id="R7UCC4">
    <property type="interactions" value="162"/>
</dbReference>
<dbReference type="AlphaFoldDB" id="R7UCC4"/>
<protein>
    <recommendedName>
        <fullName evidence="7">Threonine aspartase 1</fullName>
    </recommendedName>
</protein>
<accession>R7UCC4</accession>
<name>R7UCC4_CAPTE</name>
<dbReference type="InterPro" id="IPR000246">
    <property type="entry name" value="Peptidase_T2"/>
</dbReference>
<evidence type="ECO:0000313" key="6">
    <source>
        <dbReference type="Proteomes" id="UP000014760"/>
    </source>
</evidence>
<gene>
    <name evidence="4" type="ORF">CAPTEDRAFT_221081</name>
</gene>
<dbReference type="PANTHER" id="PTHR10188">
    <property type="entry name" value="L-ASPARAGINASE"/>
    <property type="match status" value="1"/>
</dbReference>
<dbReference type="InterPro" id="IPR037464">
    <property type="entry name" value="Taspase1"/>
</dbReference>
<feature type="active site" description="Nucleophile" evidence="2">
    <location>
        <position position="209"/>
    </location>
</feature>
<dbReference type="OrthoDB" id="77601at2759"/>
<dbReference type="HOGENOM" id="CLU_021603_5_0_1"/>
<dbReference type="InterPro" id="IPR029055">
    <property type="entry name" value="Ntn_hydrolases_N"/>
</dbReference>
<feature type="site" description="Cleavage; by autolysis" evidence="3">
    <location>
        <begin position="208"/>
        <end position="209"/>
    </location>
</feature>
<dbReference type="OMA" id="RLWCAFT"/>
<dbReference type="STRING" id="283909.R7UCC4"/>
<dbReference type="EMBL" id="KB302909">
    <property type="protein sequence ID" value="ELU03771.1"/>
    <property type="molecule type" value="Genomic_DNA"/>
</dbReference>
<reference evidence="5" key="3">
    <citation type="submission" date="2015-06" db="UniProtKB">
        <authorList>
            <consortium name="EnsemblMetazoa"/>
        </authorList>
    </citation>
    <scope>IDENTIFICATION</scope>
</reference>
<dbReference type="GO" id="GO:0005737">
    <property type="term" value="C:cytoplasm"/>
    <property type="evidence" value="ECO:0007669"/>
    <property type="project" value="TreeGrafter"/>
</dbReference>
<dbReference type="PANTHER" id="PTHR10188:SF8">
    <property type="entry name" value="THREONINE ASPARTASE 1"/>
    <property type="match status" value="1"/>
</dbReference>
<dbReference type="CDD" id="cd04514">
    <property type="entry name" value="Taspase1_like"/>
    <property type="match status" value="1"/>
</dbReference>
<dbReference type="EnsemblMetazoa" id="CapteT221081">
    <property type="protein sequence ID" value="CapteP221081"/>
    <property type="gene ID" value="CapteG221081"/>
</dbReference>
<dbReference type="SUPFAM" id="SSF56235">
    <property type="entry name" value="N-terminal nucleophile aminohydrolases (Ntn hydrolases)"/>
    <property type="match status" value="1"/>
</dbReference>
<evidence type="ECO:0000256" key="1">
    <source>
        <dbReference type="ARBA" id="ARBA00010872"/>
    </source>
</evidence>
<organism evidence="4">
    <name type="scientific">Capitella teleta</name>
    <name type="common">Polychaete worm</name>
    <dbReference type="NCBI Taxonomy" id="283909"/>
    <lineage>
        <taxon>Eukaryota</taxon>
        <taxon>Metazoa</taxon>
        <taxon>Spiralia</taxon>
        <taxon>Lophotrochozoa</taxon>
        <taxon>Annelida</taxon>
        <taxon>Polychaeta</taxon>
        <taxon>Sedentaria</taxon>
        <taxon>Scolecida</taxon>
        <taxon>Capitellidae</taxon>
        <taxon>Capitella</taxon>
    </lineage>
</organism>